<dbReference type="GO" id="GO:0000122">
    <property type="term" value="P:negative regulation of transcription by RNA polymerase II"/>
    <property type="evidence" value="ECO:0007669"/>
    <property type="project" value="TreeGrafter"/>
</dbReference>
<dbReference type="EMBL" id="JACGCI010000144">
    <property type="protein sequence ID" value="KAF6743472.1"/>
    <property type="molecule type" value="Genomic_DNA"/>
</dbReference>
<reference evidence="9 10" key="1">
    <citation type="submission" date="2020-07" db="EMBL/GenBank/DDBJ databases">
        <title>Comparative genomics of pyrophilous fungi reveals a link between fire events and developmental genes.</title>
        <authorList>
            <consortium name="DOE Joint Genome Institute"/>
            <person name="Steindorff A.S."/>
            <person name="Carver A."/>
            <person name="Calhoun S."/>
            <person name="Stillman K."/>
            <person name="Liu H."/>
            <person name="Lipzen A."/>
            <person name="Pangilinan J."/>
            <person name="Labutti K."/>
            <person name="Bruns T.D."/>
            <person name="Grigoriev I.V."/>
        </authorList>
    </citation>
    <scope>NUCLEOTIDE SEQUENCE [LARGE SCALE GENOMIC DNA]</scope>
    <source>
        <strain evidence="9 10">CBS 144469</strain>
    </source>
</reference>
<name>A0A8H6HC84_9AGAR</name>
<keyword evidence="5" id="KW-0539">Nucleus</keyword>
<protein>
    <recommendedName>
        <fullName evidence="8">GATA-type domain-containing protein</fullName>
    </recommendedName>
</protein>
<dbReference type="Gene3D" id="3.30.50.10">
    <property type="entry name" value="Erythroid Transcription Factor GATA-1, subunit A"/>
    <property type="match status" value="2"/>
</dbReference>
<feature type="region of interest" description="Disordered" evidence="7">
    <location>
        <begin position="38"/>
        <end position="57"/>
    </location>
</feature>
<proteinExistence type="predicted"/>
<sequence>MVPAEIPDPPSPAPPPSPIPQRSNALPVEASPFGLFGNLSLGSAEQTSGTGAKRCSRCHTTSTPLWRFDRTTDEPLCEACYLTPDNEVKQPVSSPSSQAPPTTKPCSRCNTTTTSIWLRDPTKPLCNACNMVE</sequence>
<evidence type="ECO:0000256" key="6">
    <source>
        <dbReference type="PROSITE-ProRule" id="PRU00094"/>
    </source>
</evidence>
<dbReference type="GO" id="GO:0000981">
    <property type="term" value="F:DNA-binding transcription factor activity, RNA polymerase II-specific"/>
    <property type="evidence" value="ECO:0007669"/>
    <property type="project" value="TreeGrafter"/>
</dbReference>
<dbReference type="AlphaFoldDB" id="A0A8H6HC84"/>
<evidence type="ECO:0000313" key="9">
    <source>
        <dbReference type="EMBL" id="KAF6743472.1"/>
    </source>
</evidence>
<evidence type="ECO:0000313" key="10">
    <source>
        <dbReference type="Proteomes" id="UP000521943"/>
    </source>
</evidence>
<keyword evidence="3 6" id="KW-0863">Zinc-finger</keyword>
<evidence type="ECO:0000256" key="3">
    <source>
        <dbReference type="ARBA" id="ARBA00022771"/>
    </source>
</evidence>
<dbReference type="PANTHER" id="PTHR10071:SF281">
    <property type="entry name" value="BOX A-BINDING FACTOR-RELATED"/>
    <property type="match status" value="1"/>
</dbReference>
<keyword evidence="10" id="KW-1185">Reference proteome</keyword>
<evidence type="ECO:0000256" key="7">
    <source>
        <dbReference type="SAM" id="MobiDB-lite"/>
    </source>
</evidence>
<accession>A0A8H6HC84</accession>
<evidence type="ECO:0000256" key="5">
    <source>
        <dbReference type="ARBA" id="ARBA00023242"/>
    </source>
</evidence>
<dbReference type="GO" id="GO:0008270">
    <property type="term" value="F:zinc ion binding"/>
    <property type="evidence" value="ECO:0007669"/>
    <property type="project" value="UniProtKB-KW"/>
</dbReference>
<comment type="subcellular location">
    <subcellularLocation>
        <location evidence="1">Nucleus</location>
    </subcellularLocation>
</comment>
<keyword evidence="4" id="KW-0862">Zinc</keyword>
<evidence type="ECO:0000259" key="8">
    <source>
        <dbReference type="PROSITE" id="PS50114"/>
    </source>
</evidence>
<feature type="domain" description="GATA-type" evidence="8">
    <location>
        <begin position="106"/>
        <end position="133"/>
    </location>
</feature>
<dbReference type="GO" id="GO:0000978">
    <property type="term" value="F:RNA polymerase II cis-regulatory region sequence-specific DNA binding"/>
    <property type="evidence" value="ECO:0007669"/>
    <property type="project" value="TreeGrafter"/>
</dbReference>
<dbReference type="Pfam" id="PF00320">
    <property type="entry name" value="GATA"/>
    <property type="match status" value="1"/>
</dbReference>
<dbReference type="Proteomes" id="UP000521943">
    <property type="component" value="Unassembled WGS sequence"/>
</dbReference>
<dbReference type="GO" id="GO:0045944">
    <property type="term" value="P:positive regulation of transcription by RNA polymerase II"/>
    <property type="evidence" value="ECO:0007669"/>
    <property type="project" value="TreeGrafter"/>
</dbReference>
<dbReference type="InterPro" id="IPR013088">
    <property type="entry name" value="Znf_NHR/GATA"/>
</dbReference>
<dbReference type="SMART" id="SM00401">
    <property type="entry name" value="ZnF_GATA"/>
    <property type="match status" value="1"/>
</dbReference>
<dbReference type="OrthoDB" id="2162994at2759"/>
<comment type="caution">
    <text evidence="9">The sequence shown here is derived from an EMBL/GenBank/DDBJ whole genome shotgun (WGS) entry which is preliminary data.</text>
</comment>
<dbReference type="InterPro" id="IPR000679">
    <property type="entry name" value="Znf_GATA"/>
</dbReference>
<dbReference type="InterPro" id="IPR039355">
    <property type="entry name" value="Transcription_factor_GATA"/>
</dbReference>
<keyword evidence="2" id="KW-0479">Metal-binding</keyword>
<evidence type="ECO:0000256" key="4">
    <source>
        <dbReference type="ARBA" id="ARBA00022833"/>
    </source>
</evidence>
<feature type="compositionally biased region" description="Polar residues" evidence="7">
    <location>
        <begin position="40"/>
        <end position="50"/>
    </location>
</feature>
<dbReference type="PROSITE" id="PS50114">
    <property type="entry name" value="GATA_ZN_FINGER_2"/>
    <property type="match status" value="2"/>
</dbReference>
<evidence type="ECO:0000256" key="2">
    <source>
        <dbReference type="ARBA" id="ARBA00022723"/>
    </source>
</evidence>
<feature type="region of interest" description="Disordered" evidence="7">
    <location>
        <begin position="1"/>
        <end position="30"/>
    </location>
</feature>
<dbReference type="SUPFAM" id="SSF57716">
    <property type="entry name" value="Glucocorticoid receptor-like (DNA-binding domain)"/>
    <property type="match status" value="2"/>
</dbReference>
<dbReference type="GO" id="GO:0005634">
    <property type="term" value="C:nucleus"/>
    <property type="evidence" value="ECO:0007669"/>
    <property type="project" value="UniProtKB-SubCell"/>
</dbReference>
<feature type="non-terminal residue" evidence="9">
    <location>
        <position position="133"/>
    </location>
</feature>
<feature type="compositionally biased region" description="Pro residues" evidence="7">
    <location>
        <begin position="1"/>
        <end position="19"/>
    </location>
</feature>
<evidence type="ECO:0000256" key="1">
    <source>
        <dbReference type="ARBA" id="ARBA00004123"/>
    </source>
</evidence>
<gene>
    <name evidence="9" type="ORF">DFP72DRAFT_933193</name>
</gene>
<feature type="domain" description="GATA-type" evidence="8">
    <location>
        <begin position="49"/>
        <end position="82"/>
    </location>
</feature>
<organism evidence="9 10">
    <name type="scientific">Ephemerocybe angulata</name>
    <dbReference type="NCBI Taxonomy" id="980116"/>
    <lineage>
        <taxon>Eukaryota</taxon>
        <taxon>Fungi</taxon>
        <taxon>Dikarya</taxon>
        <taxon>Basidiomycota</taxon>
        <taxon>Agaricomycotina</taxon>
        <taxon>Agaricomycetes</taxon>
        <taxon>Agaricomycetidae</taxon>
        <taxon>Agaricales</taxon>
        <taxon>Agaricineae</taxon>
        <taxon>Psathyrellaceae</taxon>
        <taxon>Ephemerocybe</taxon>
    </lineage>
</organism>
<dbReference type="PANTHER" id="PTHR10071">
    <property type="entry name" value="TRANSCRIPTION FACTOR GATA FAMILY MEMBER"/>
    <property type="match status" value="1"/>
</dbReference>